<gene>
    <name evidence="1" type="ORF">DPEC_G00228230</name>
</gene>
<proteinExistence type="predicted"/>
<organism evidence="1 2">
    <name type="scientific">Dallia pectoralis</name>
    <name type="common">Alaska blackfish</name>
    <dbReference type="NCBI Taxonomy" id="75939"/>
    <lineage>
        <taxon>Eukaryota</taxon>
        <taxon>Metazoa</taxon>
        <taxon>Chordata</taxon>
        <taxon>Craniata</taxon>
        <taxon>Vertebrata</taxon>
        <taxon>Euteleostomi</taxon>
        <taxon>Actinopterygii</taxon>
        <taxon>Neopterygii</taxon>
        <taxon>Teleostei</taxon>
        <taxon>Protacanthopterygii</taxon>
        <taxon>Esociformes</taxon>
        <taxon>Umbridae</taxon>
        <taxon>Dallia</taxon>
    </lineage>
</organism>
<accession>A0ACC2G1E1</accession>
<evidence type="ECO:0000313" key="2">
    <source>
        <dbReference type="Proteomes" id="UP001157502"/>
    </source>
</evidence>
<dbReference type="EMBL" id="CM055746">
    <property type="protein sequence ID" value="KAJ7997366.1"/>
    <property type="molecule type" value="Genomic_DNA"/>
</dbReference>
<name>A0ACC2G1E1_DALPE</name>
<keyword evidence="2" id="KW-1185">Reference proteome</keyword>
<sequence>MGRDRGGNALTVSSKKQWRERGGHGGDLEKLCSALEAERCLNRQAERRFSLELRRLREEAEQEQQRALRELSSRHERQKALELRRLQWALEKEWATEVRLEKEREAAIRQARELLRRLSEVANNTIGKCGRCSRRETLDREPGCAGNGASYRKLERLLERLHEQLEDGGGEQAVVLQRLRQELDLEKGFYLCHQLEAHRQPGTGKGSEQNQSFSGDARVRSNSCVDRTGRTDLGKSPKGSLARTKSKSPFPPPADKRTSREPGTSTSGREPVAAAHRSSPLEGDTCPDISPSGTTSPPCGDRDLQAASPGSEKSSASKSSDGGNMVVSMTVS</sequence>
<comment type="caution">
    <text evidence="1">The sequence shown here is derived from an EMBL/GenBank/DDBJ whole genome shotgun (WGS) entry which is preliminary data.</text>
</comment>
<dbReference type="Proteomes" id="UP001157502">
    <property type="component" value="Chromosome 19"/>
</dbReference>
<reference evidence="1" key="1">
    <citation type="submission" date="2021-05" db="EMBL/GenBank/DDBJ databases">
        <authorList>
            <person name="Pan Q."/>
            <person name="Jouanno E."/>
            <person name="Zahm M."/>
            <person name="Klopp C."/>
            <person name="Cabau C."/>
            <person name="Louis A."/>
            <person name="Berthelot C."/>
            <person name="Parey E."/>
            <person name="Roest Crollius H."/>
            <person name="Montfort J."/>
            <person name="Robinson-Rechavi M."/>
            <person name="Bouchez O."/>
            <person name="Lampietro C."/>
            <person name="Lopez Roques C."/>
            <person name="Donnadieu C."/>
            <person name="Postlethwait J."/>
            <person name="Bobe J."/>
            <person name="Dillon D."/>
            <person name="Chandos A."/>
            <person name="von Hippel F."/>
            <person name="Guiguen Y."/>
        </authorList>
    </citation>
    <scope>NUCLEOTIDE SEQUENCE</scope>
    <source>
        <strain evidence="1">YG-Jan2019</strain>
    </source>
</reference>
<protein>
    <submittedName>
        <fullName evidence="1">Uncharacterized protein</fullName>
    </submittedName>
</protein>
<evidence type="ECO:0000313" key="1">
    <source>
        <dbReference type="EMBL" id="KAJ7997366.1"/>
    </source>
</evidence>